<dbReference type="OrthoDB" id="7594208at2"/>
<evidence type="ECO:0000313" key="2">
    <source>
        <dbReference type="Proteomes" id="UP000321464"/>
    </source>
</evidence>
<reference evidence="1 2" key="1">
    <citation type="submission" date="2019-07" db="EMBL/GenBank/DDBJ databases">
        <title>Whole genome shotgun sequence of Novosphingobium sediminis NBRC 106119.</title>
        <authorList>
            <person name="Hosoyama A."/>
            <person name="Uohara A."/>
            <person name="Ohji S."/>
            <person name="Ichikawa N."/>
        </authorList>
    </citation>
    <scope>NUCLEOTIDE SEQUENCE [LARGE SCALE GENOMIC DNA]</scope>
    <source>
        <strain evidence="1 2">NBRC 106119</strain>
    </source>
</reference>
<organism evidence="1 2">
    <name type="scientific">Novosphingobium sediminis</name>
    <dbReference type="NCBI Taxonomy" id="707214"/>
    <lineage>
        <taxon>Bacteria</taxon>
        <taxon>Pseudomonadati</taxon>
        <taxon>Pseudomonadota</taxon>
        <taxon>Alphaproteobacteria</taxon>
        <taxon>Sphingomonadales</taxon>
        <taxon>Sphingomonadaceae</taxon>
        <taxon>Novosphingobium</taxon>
    </lineage>
</organism>
<comment type="caution">
    <text evidence="1">The sequence shown here is derived from an EMBL/GenBank/DDBJ whole genome shotgun (WGS) entry which is preliminary data.</text>
</comment>
<keyword evidence="2" id="KW-1185">Reference proteome</keyword>
<name>A0A512ARL8_9SPHN</name>
<dbReference type="RefSeq" id="WP_147161410.1">
    <property type="nucleotide sequence ID" value="NZ_BJYR01000038.1"/>
</dbReference>
<protein>
    <submittedName>
        <fullName evidence="1">Uncharacterized protein</fullName>
    </submittedName>
</protein>
<gene>
    <name evidence="1" type="ORF">NSE01_40290</name>
</gene>
<proteinExistence type="predicted"/>
<dbReference type="Proteomes" id="UP000321464">
    <property type="component" value="Unassembled WGS sequence"/>
</dbReference>
<accession>A0A512ARL8</accession>
<dbReference type="AlphaFoldDB" id="A0A512ARL8"/>
<sequence length="337" mass="35902">MIGALSHVVLREVPAELLAGVSSGEYRVAGSIIQSVSSGRVVGHLQETSAISSLLNLSPLGLPQMAMDAVTVVQNEQIKAAISVVQSLQIANLAVSGIGIGVSVAGAAILAKRIATVEEKVDAILPNLDAIVRGLEAMRVERIAEDFTRLRTLVDQVEEAWLPSASQREWIAIARDAHFLADSFERRARELGAASNVLNTDPLVEAFALASGLRVTARMASSQDDMAREAASSRALTLVQLGEAIQLAPLVLAHAPMENAGTSTWLEVLEQKAGDLRATVARVRDREIAAAGTVETLHELARRGVSGREWLDAAKSEGHNPLLFLPVCDVNLQQKAR</sequence>
<evidence type="ECO:0000313" key="1">
    <source>
        <dbReference type="EMBL" id="GEO02197.1"/>
    </source>
</evidence>
<dbReference type="EMBL" id="BJYR01000038">
    <property type="protein sequence ID" value="GEO02197.1"/>
    <property type="molecule type" value="Genomic_DNA"/>
</dbReference>